<reference evidence="2 3" key="1">
    <citation type="submission" date="2021-06" db="EMBL/GenBank/DDBJ databases">
        <title>Caerostris darwini draft genome.</title>
        <authorList>
            <person name="Kono N."/>
            <person name="Arakawa K."/>
        </authorList>
    </citation>
    <scope>NUCLEOTIDE SEQUENCE [LARGE SCALE GENOMIC DNA]</scope>
</reference>
<evidence type="ECO:0000313" key="2">
    <source>
        <dbReference type="EMBL" id="GIX86408.1"/>
    </source>
</evidence>
<protein>
    <submittedName>
        <fullName evidence="2">Uncharacterized protein</fullName>
    </submittedName>
</protein>
<proteinExistence type="predicted"/>
<accession>A0AAV4NPQ8</accession>
<dbReference type="Proteomes" id="UP001054837">
    <property type="component" value="Unassembled WGS sequence"/>
</dbReference>
<feature type="region of interest" description="Disordered" evidence="1">
    <location>
        <begin position="38"/>
        <end position="60"/>
    </location>
</feature>
<gene>
    <name evidence="2" type="ORF">CDAR_509841</name>
</gene>
<keyword evidence="3" id="KW-1185">Reference proteome</keyword>
<name>A0AAV4NPQ8_9ARAC</name>
<evidence type="ECO:0000313" key="3">
    <source>
        <dbReference type="Proteomes" id="UP001054837"/>
    </source>
</evidence>
<organism evidence="2 3">
    <name type="scientific">Caerostris darwini</name>
    <dbReference type="NCBI Taxonomy" id="1538125"/>
    <lineage>
        <taxon>Eukaryota</taxon>
        <taxon>Metazoa</taxon>
        <taxon>Ecdysozoa</taxon>
        <taxon>Arthropoda</taxon>
        <taxon>Chelicerata</taxon>
        <taxon>Arachnida</taxon>
        <taxon>Araneae</taxon>
        <taxon>Araneomorphae</taxon>
        <taxon>Entelegynae</taxon>
        <taxon>Araneoidea</taxon>
        <taxon>Araneidae</taxon>
        <taxon>Caerostris</taxon>
    </lineage>
</organism>
<comment type="caution">
    <text evidence="2">The sequence shown here is derived from an EMBL/GenBank/DDBJ whole genome shotgun (WGS) entry which is preliminary data.</text>
</comment>
<feature type="non-terminal residue" evidence="2">
    <location>
        <position position="1"/>
    </location>
</feature>
<evidence type="ECO:0000256" key="1">
    <source>
        <dbReference type="SAM" id="MobiDB-lite"/>
    </source>
</evidence>
<dbReference type="EMBL" id="BPLQ01001880">
    <property type="protein sequence ID" value="GIX86408.1"/>
    <property type="molecule type" value="Genomic_DNA"/>
</dbReference>
<sequence>ILLSMFCLAKKTFTRCILADIRPSAGFSFNNNTPKLRSVTAPSSDSSTPFQSNYSSKVDK</sequence>
<dbReference type="AlphaFoldDB" id="A0AAV4NPQ8"/>